<dbReference type="GO" id="GO:0032259">
    <property type="term" value="P:methylation"/>
    <property type="evidence" value="ECO:0007669"/>
    <property type="project" value="UniProtKB-KW"/>
</dbReference>
<dbReference type="REBASE" id="856986">
    <property type="entry name" value="M.SspR39ORF48170P"/>
</dbReference>
<keyword evidence="5" id="KW-0680">Restriction system</keyword>
<name>A0AB39R845_9ACTN</name>
<evidence type="ECO:0000256" key="3">
    <source>
        <dbReference type="ARBA" id="ARBA00022679"/>
    </source>
</evidence>
<dbReference type="EMBL" id="CP163442">
    <property type="protein sequence ID" value="XDQ49910.1"/>
    <property type="molecule type" value="Genomic_DNA"/>
</dbReference>
<keyword evidence="7" id="KW-0614">Plasmid</keyword>
<dbReference type="GO" id="GO:0009307">
    <property type="term" value="P:DNA restriction-modification system"/>
    <property type="evidence" value="ECO:0007669"/>
    <property type="project" value="UniProtKB-KW"/>
</dbReference>
<evidence type="ECO:0000256" key="5">
    <source>
        <dbReference type="ARBA" id="ARBA00022747"/>
    </source>
</evidence>
<dbReference type="Gene3D" id="3.40.50.150">
    <property type="entry name" value="Vaccinia Virus protein VP39"/>
    <property type="match status" value="1"/>
</dbReference>
<dbReference type="SUPFAM" id="SSF53335">
    <property type="entry name" value="S-adenosyl-L-methionine-dependent methyltransferases"/>
    <property type="match status" value="1"/>
</dbReference>
<dbReference type="PROSITE" id="PS51679">
    <property type="entry name" value="SAM_MT_C5"/>
    <property type="match status" value="1"/>
</dbReference>
<accession>A0AB39R845</accession>
<keyword evidence="4 6" id="KW-0949">S-adenosyl-L-methionine</keyword>
<reference evidence="7" key="1">
    <citation type="submission" date="2024-07" db="EMBL/GenBank/DDBJ databases">
        <authorList>
            <person name="Yu S.T."/>
        </authorList>
    </citation>
    <scope>NUCLEOTIDE SEQUENCE</scope>
    <source>
        <strain evidence="7">R39</strain>
        <plasmid evidence="7">unnamed1</plasmid>
    </source>
</reference>
<evidence type="ECO:0000256" key="4">
    <source>
        <dbReference type="ARBA" id="ARBA00022691"/>
    </source>
</evidence>
<evidence type="ECO:0000256" key="2">
    <source>
        <dbReference type="ARBA" id="ARBA00022603"/>
    </source>
</evidence>
<dbReference type="Gene3D" id="3.90.120.10">
    <property type="entry name" value="DNA Methylase, subunit A, domain 2"/>
    <property type="match status" value="1"/>
</dbReference>
<dbReference type="EC" id="2.1.1.37" evidence="1"/>
<evidence type="ECO:0000313" key="7">
    <source>
        <dbReference type="EMBL" id="XDQ49910.1"/>
    </source>
</evidence>
<keyword evidence="2 6" id="KW-0489">Methyltransferase</keyword>
<evidence type="ECO:0000256" key="1">
    <source>
        <dbReference type="ARBA" id="ARBA00011975"/>
    </source>
</evidence>
<dbReference type="GO" id="GO:0003886">
    <property type="term" value="F:DNA (cytosine-5-)-methyltransferase activity"/>
    <property type="evidence" value="ECO:0007669"/>
    <property type="project" value="UniProtKB-EC"/>
</dbReference>
<dbReference type="RefSeq" id="WP_369228436.1">
    <property type="nucleotide sequence ID" value="NZ_CP163442.1"/>
</dbReference>
<gene>
    <name evidence="7" type="ORF">AB5J52_48170</name>
</gene>
<dbReference type="PANTHER" id="PTHR10629:SF52">
    <property type="entry name" value="DNA (CYTOSINE-5)-METHYLTRANSFERASE 1"/>
    <property type="match status" value="1"/>
</dbReference>
<geneLocation type="plasmid" evidence="7">
    <name>unnamed1</name>
</geneLocation>
<feature type="active site" evidence="6">
    <location>
        <position position="264"/>
    </location>
</feature>
<dbReference type="GO" id="GO:0003677">
    <property type="term" value="F:DNA binding"/>
    <property type="evidence" value="ECO:0007669"/>
    <property type="project" value="TreeGrafter"/>
</dbReference>
<protein>
    <recommendedName>
        <fullName evidence="1">DNA (cytosine-5-)-methyltransferase</fullName>
        <ecNumber evidence="1">2.1.1.37</ecNumber>
    </recommendedName>
</protein>
<proteinExistence type="inferred from homology"/>
<keyword evidence="3 6" id="KW-0808">Transferase</keyword>
<dbReference type="InterPro" id="IPR001525">
    <property type="entry name" value="C5_MeTfrase"/>
</dbReference>
<dbReference type="Pfam" id="PF00145">
    <property type="entry name" value="DNA_methylase"/>
    <property type="match status" value="2"/>
</dbReference>
<comment type="similarity">
    <text evidence="6">Belongs to the class I-like SAM-binding methyltransferase superfamily. C5-methyltransferase family.</text>
</comment>
<dbReference type="PANTHER" id="PTHR10629">
    <property type="entry name" value="CYTOSINE-SPECIFIC METHYLTRANSFERASE"/>
    <property type="match status" value="1"/>
</dbReference>
<evidence type="ECO:0000256" key="6">
    <source>
        <dbReference type="PROSITE-ProRule" id="PRU01016"/>
    </source>
</evidence>
<dbReference type="GO" id="GO:0044027">
    <property type="term" value="P:negative regulation of gene expression via chromosomal CpG island methylation"/>
    <property type="evidence" value="ECO:0007669"/>
    <property type="project" value="TreeGrafter"/>
</dbReference>
<dbReference type="InterPro" id="IPR050390">
    <property type="entry name" value="C5-Methyltransferase"/>
</dbReference>
<organism evidence="7">
    <name type="scientific">Streptomyces sp. R39</name>
    <dbReference type="NCBI Taxonomy" id="3238631"/>
    <lineage>
        <taxon>Bacteria</taxon>
        <taxon>Bacillati</taxon>
        <taxon>Actinomycetota</taxon>
        <taxon>Actinomycetes</taxon>
        <taxon>Kitasatosporales</taxon>
        <taxon>Streptomycetaceae</taxon>
        <taxon>Streptomyces</taxon>
    </lineage>
</organism>
<sequence>MTTPAQGNVIPPGTLYACDNGKFGKGWPGNEAWFTWLRATVGRYGRDRCMWAVTPDVPADTAGTLAESLPWLTPIRSLGIPVAFAAQDGSEHGLIPWDLIDVLFLAGTARWKTSPTAHRLALRARERGLAVHMGRVNSRRRMRIAQAFGCTSCDGTYLTYGPSTNLPRLLTWVRELHNAPTLLETRHDVSFVTMTDLFCGAGGSTCGALMIPGVRVVIAANHSRHAINTHQHNHPDTDHDCADLSQVLPTRYPTTDILWASPECTHHTRARGKKRGHGEFTNGLFATDGTDEVAIRSRATMHDVARFAEHHRYRVIIVENVPDARWWGPDEAPGFAFDTWVRSVAMWGPYDYRIVYLDSAHAQAAGPGSRSRRPRMYVVFWLKSERAPDFDKWLRPYGICPQHGRVQLMQAWKRTKTSSPERPWGVYGIKTGQYVYRCPRTECRNHVVEPSVRAASEAIDFTLPAETIGGRKVPLVPNTMRKISDGWAKYRKAAGNGALIEPYMIELHGGGSSHRPASHPMSTLTAGGLNHGVVYADRAPYELLPYYGNSKTQPATLPMPTLTTRDRHGLIGYAESLEECRYRMIRPREAARAMEFPDTFTFLGDRDQVIEMIGNAVTTNAARDLVGMAVEALTGEHLTLPTPQGSLPPLAKAA</sequence>
<dbReference type="AlphaFoldDB" id="A0AB39R845"/>
<dbReference type="InterPro" id="IPR029063">
    <property type="entry name" value="SAM-dependent_MTases_sf"/>
</dbReference>